<keyword evidence="1" id="KW-0472">Membrane</keyword>
<evidence type="ECO:0000313" key="3">
    <source>
        <dbReference type="Proteomes" id="UP000290378"/>
    </source>
</evidence>
<comment type="caution">
    <text evidence="2">The sequence shown here is derived from an EMBL/GenBank/DDBJ whole genome shotgun (WGS) entry which is preliminary data.</text>
</comment>
<dbReference type="Proteomes" id="UP000290378">
    <property type="component" value="Unassembled WGS sequence"/>
</dbReference>
<sequence>MFDKYKKITYTFLFLLYVITPLYIIIYSNSLVDYAIALFLLSLGFILHFIIENGHKRSVREFLLRWF</sequence>
<feature type="transmembrane region" description="Helical" evidence="1">
    <location>
        <begin position="34"/>
        <end position="51"/>
    </location>
</feature>
<feature type="transmembrane region" description="Helical" evidence="1">
    <location>
        <begin position="12"/>
        <end position="28"/>
    </location>
</feature>
<keyword evidence="1" id="KW-1133">Transmembrane helix</keyword>
<organism evidence="2 3">
    <name type="scientific">Arcobacter cloacae</name>
    <dbReference type="NCBI Taxonomy" id="1054034"/>
    <lineage>
        <taxon>Bacteria</taxon>
        <taxon>Pseudomonadati</taxon>
        <taxon>Campylobacterota</taxon>
        <taxon>Epsilonproteobacteria</taxon>
        <taxon>Campylobacterales</taxon>
        <taxon>Arcobacteraceae</taxon>
        <taxon>Arcobacter</taxon>
    </lineage>
</organism>
<dbReference type="AlphaFoldDB" id="A0AA94FD16"/>
<keyword evidence="3" id="KW-1185">Reference proteome</keyword>
<protein>
    <submittedName>
        <fullName evidence="2">Uncharacterized protein</fullName>
    </submittedName>
</protein>
<gene>
    <name evidence="2" type="ORF">CP963_13620</name>
</gene>
<reference evidence="2 3" key="1">
    <citation type="submission" date="2017-09" db="EMBL/GenBank/DDBJ databases">
        <title>Genomics of the genus Arcobacter.</title>
        <authorList>
            <person name="Perez-Cataluna A."/>
            <person name="Figueras M.J."/>
            <person name="Salas-Masso N."/>
        </authorList>
    </citation>
    <scope>NUCLEOTIDE SEQUENCE [LARGE SCALE GENOMIC DNA]</scope>
    <source>
        <strain evidence="2 3">CECT 7834</strain>
    </source>
</reference>
<name>A0AA94FD16_9BACT</name>
<dbReference type="EMBL" id="NXII01000035">
    <property type="protein sequence ID" value="RXI37139.1"/>
    <property type="molecule type" value="Genomic_DNA"/>
</dbReference>
<evidence type="ECO:0000256" key="1">
    <source>
        <dbReference type="SAM" id="Phobius"/>
    </source>
</evidence>
<proteinExistence type="predicted"/>
<evidence type="ECO:0000313" key="2">
    <source>
        <dbReference type="EMBL" id="RXI37139.1"/>
    </source>
</evidence>
<keyword evidence="1" id="KW-0812">Transmembrane</keyword>
<accession>A0AA94FD16</accession>